<evidence type="ECO:0000256" key="2">
    <source>
        <dbReference type="ARBA" id="ARBA00023027"/>
    </source>
</evidence>
<comment type="similarity">
    <text evidence="1 3">Belongs to the D-isomer specific 2-hydroxyacid dehydrogenase family.</text>
</comment>
<feature type="domain" description="D-isomer specific 2-hydroxyacid dehydrogenase catalytic" evidence="4">
    <location>
        <begin position="14"/>
        <end position="329"/>
    </location>
</feature>
<dbReference type="Pfam" id="PF02826">
    <property type="entry name" value="2-Hacid_dh_C"/>
    <property type="match status" value="1"/>
</dbReference>
<dbReference type="Proteomes" id="UP000237923">
    <property type="component" value="Unassembled WGS sequence"/>
</dbReference>
<keyword evidence="9" id="KW-1185">Reference proteome</keyword>
<evidence type="ECO:0000259" key="5">
    <source>
        <dbReference type="Pfam" id="PF02826"/>
    </source>
</evidence>
<dbReference type="RefSeq" id="WP_072614247.1">
    <property type="nucleotide sequence ID" value="NZ_AP017935.1"/>
</dbReference>
<gene>
    <name evidence="7" type="primary">ldhD_3</name>
    <name evidence="6" type="ORF">LES8486_01501</name>
    <name evidence="7" type="ORF">LES9216_01648</name>
</gene>
<dbReference type="KEGG" id="lsu:A6B45_08820"/>
<dbReference type="EC" id="1.1.1.28" evidence="7"/>
<dbReference type="SUPFAM" id="SSF52283">
    <property type="entry name" value="Formate/glycerate dehydrogenase catalytic domain-like"/>
    <property type="match status" value="1"/>
</dbReference>
<evidence type="ECO:0000313" key="6">
    <source>
        <dbReference type="EMBL" id="SPD93832.1"/>
    </source>
</evidence>
<sequence length="329" mass="36345">MNRILMTSVRSDEEQAIRHYAEKNNVEIVISRDDFHPETLPNLTEIDGLIIQQTAKIGGNQQFYDHIAKQITQIATRTAGYDMIEVDLAKKAGLKITNVPAYSPRSVAEMALMQILRLLRHTPEFEKRIANNDFRWTGLQAREIHSVTIGIIGVGRIGGTLAKLLSSIGVNVLGYDTDPDTSLCDVITYVTKDELLAQSDVISIHVDLNETSIHLLSEADFLKMKKGVLLINASRGPVISTNDLITSLENGQVGAAALDTVENESGVFNHDLHNQRVQDARIQKLLSMSNVIITPHVGFFTNIAVKNMVDISLDDTLMILNGQSSPHEV</sequence>
<dbReference type="PROSITE" id="PS00065">
    <property type="entry name" value="D_2_HYDROXYACID_DH_1"/>
    <property type="match status" value="1"/>
</dbReference>
<evidence type="ECO:0000256" key="3">
    <source>
        <dbReference type="RuleBase" id="RU003719"/>
    </source>
</evidence>
<dbReference type="InterPro" id="IPR058205">
    <property type="entry name" value="D-LDH-like"/>
</dbReference>
<organism evidence="7 8">
    <name type="scientific">Leuconostoc suionicum</name>
    <dbReference type="NCBI Taxonomy" id="1511761"/>
    <lineage>
        <taxon>Bacteria</taxon>
        <taxon>Bacillati</taxon>
        <taxon>Bacillota</taxon>
        <taxon>Bacilli</taxon>
        <taxon>Lactobacillales</taxon>
        <taxon>Lactobacillaceae</taxon>
        <taxon>Leuconostoc</taxon>
    </lineage>
</organism>
<feature type="domain" description="D-isomer specific 2-hydroxyacid dehydrogenase NAD-binding" evidence="5">
    <location>
        <begin position="112"/>
        <end position="298"/>
    </location>
</feature>
<dbReference type="Proteomes" id="UP000239237">
    <property type="component" value="Unassembled WGS sequence"/>
</dbReference>
<dbReference type="AlphaFoldDB" id="A0A2N9KF68"/>
<dbReference type="GO" id="GO:0051287">
    <property type="term" value="F:NAD binding"/>
    <property type="evidence" value="ECO:0007669"/>
    <property type="project" value="InterPro"/>
</dbReference>
<proteinExistence type="inferred from homology"/>
<keyword evidence="2" id="KW-0520">NAD</keyword>
<evidence type="ECO:0000313" key="8">
    <source>
        <dbReference type="Proteomes" id="UP000237923"/>
    </source>
</evidence>
<protein>
    <submittedName>
        <fullName evidence="7">D-lactate dehydrogenase</fullName>
        <ecNumber evidence="7">1.1.1.28</ecNumber>
    </submittedName>
</protein>
<dbReference type="PANTHER" id="PTHR43026:SF1">
    <property type="entry name" value="2-HYDROXYACID DEHYDROGENASE HOMOLOG 1-RELATED"/>
    <property type="match status" value="1"/>
</dbReference>
<evidence type="ECO:0000256" key="1">
    <source>
        <dbReference type="ARBA" id="ARBA00005854"/>
    </source>
</evidence>
<reference evidence="7 8" key="2">
    <citation type="submission" date="2018-02" db="EMBL/GenBank/DDBJ databases">
        <authorList>
            <person name="Cohen D.B."/>
            <person name="Kent A.D."/>
        </authorList>
    </citation>
    <scope>NUCLEOTIDE SEQUENCE [LARGE SCALE GENOMIC DNA]</scope>
    <source>
        <strain evidence="7 8">CECT 9216</strain>
    </source>
</reference>
<dbReference type="Gene3D" id="3.40.50.720">
    <property type="entry name" value="NAD(P)-binding Rossmann-like Domain"/>
    <property type="match status" value="2"/>
</dbReference>
<dbReference type="InterPro" id="IPR006140">
    <property type="entry name" value="D-isomer_DH_NAD-bd"/>
</dbReference>
<dbReference type="Pfam" id="PF00389">
    <property type="entry name" value="2-Hacid_dh"/>
    <property type="match status" value="1"/>
</dbReference>
<dbReference type="SUPFAM" id="SSF51735">
    <property type="entry name" value="NAD(P)-binding Rossmann-fold domains"/>
    <property type="match status" value="1"/>
</dbReference>
<dbReference type="CDD" id="cd12186">
    <property type="entry name" value="LDH"/>
    <property type="match status" value="1"/>
</dbReference>
<dbReference type="PANTHER" id="PTHR43026">
    <property type="entry name" value="2-HYDROXYACID DEHYDROGENASE HOMOLOG 1-RELATED"/>
    <property type="match status" value="1"/>
</dbReference>
<evidence type="ECO:0000313" key="9">
    <source>
        <dbReference type="Proteomes" id="UP000239237"/>
    </source>
</evidence>
<evidence type="ECO:0000313" key="7">
    <source>
        <dbReference type="EMBL" id="SPE09488.1"/>
    </source>
</evidence>
<dbReference type="InterPro" id="IPR029752">
    <property type="entry name" value="D-isomer_DH_CS1"/>
</dbReference>
<keyword evidence="3 7" id="KW-0560">Oxidoreductase</keyword>
<dbReference type="GO" id="GO:0008720">
    <property type="term" value="F:D-lactate dehydrogenase (NAD+) activity"/>
    <property type="evidence" value="ECO:0007669"/>
    <property type="project" value="UniProtKB-EC"/>
</dbReference>
<dbReference type="EMBL" id="OKQR01000002">
    <property type="protein sequence ID" value="SPD93832.1"/>
    <property type="molecule type" value="Genomic_DNA"/>
</dbReference>
<dbReference type="GeneID" id="99674898"/>
<accession>A0A2N9KF68</accession>
<dbReference type="InterPro" id="IPR036291">
    <property type="entry name" value="NAD(P)-bd_dom_sf"/>
</dbReference>
<dbReference type="InterPro" id="IPR006139">
    <property type="entry name" value="D-isomer_2_OHA_DH_cat_dom"/>
</dbReference>
<dbReference type="EMBL" id="OKQU01000002">
    <property type="protein sequence ID" value="SPE09488.1"/>
    <property type="molecule type" value="Genomic_DNA"/>
</dbReference>
<reference evidence="6 9" key="1">
    <citation type="submission" date="2018-02" db="EMBL/GenBank/DDBJ databases">
        <authorList>
            <person name="Rodrigo-Torres L."/>
            <person name="Arahal R. D."/>
            <person name="Lucena T."/>
        </authorList>
    </citation>
    <scope>NUCLEOTIDE SEQUENCE [LARGE SCALE GENOMIC DNA]</scope>
    <source>
        <strain evidence="6 9">CECT 8486</strain>
    </source>
</reference>
<name>A0A2N9KF68_9LACO</name>
<evidence type="ECO:0000259" key="4">
    <source>
        <dbReference type="Pfam" id="PF00389"/>
    </source>
</evidence>